<keyword evidence="1" id="KW-1133">Transmembrane helix</keyword>
<dbReference type="Pfam" id="PF03382">
    <property type="entry name" value="DUF285"/>
    <property type="match status" value="1"/>
</dbReference>
<keyword evidence="3" id="KW-1185">Reference proteome</keyword>
<dbReference type="NCBIfam" id="TIGR02167">
    <property type="entry name" value="Liste_lipo_26"/>
    <property type="match status" value="3"/>
</dbReference>
<organism evidence="2 3">
    <name type="scientific">Sphingobacterium micropteri</name>
    <dbReference type="NCBI Taxonomy" id="2763501"/>
    <lineage>
        <taxon>Bacteria</taxon>
        <taxon>Pseudomonadati</taxon>
        <taxon>Bacteroidota</taxon>
        <taxon>Sphingobacteriia</taxon>
        <taxon>Sphingobacteriales</taxon>
        <taxon>Sphingobacteriaceae</taxon>
        <taxon>Sphingobacterium</taxon>
    </lineage>
</organism>
<name>A0ABR7YPN9_9SPHI</name>
<keyword evidence="1" id="KW-0812">Transmembrane</keyword>
<feature type="transmembrane region" description="Helical" evidence="1">
    <location>
        <begin position="424"/>
        <end position="442"/>
    </location>
</feature>
<dbReference type="InterPro" id="IPR011889">
    <property type="entry name" value="Liste_lipo_26"/>
</dbReference>
<sequence>MKRIITLVLFVNAIVLGYAQTTFKTVWNTSKLSGTYTGSSNRTIKLPVAGGTYEGNWIKVEEPTTNGTFTSSSLTNNIITVPSEGTYEVTISNVGAGFYWQIGSAPAETDRRKLMEIKQWGDLWTWDKTHMFYDCLNLEVTAMDVPTLAGNISYMFRDCIHLTGNTSFNTWDVSNVTNMAAMFYGAKVFNQPLNNWNTGAVQNMSDMFRGTETFNQPIGNWNTENVTTMTNMFETSKAFNQPLNAWNVSNVTNLNGMLFNSVFNNASLGGWTLKEGVTLSAFLGSNNDIGMDCVNFSNTLKGWAENNNTPQGLVLGAAQRTYGDQASYNKLRTEKNWTINNANYDITCDQTPVVAFADISASIVNGDLLIKWKTESERNSDHFLVQLSNDGETWHEVASVASKAKNGDSNEVLEYQHILKLNSLQLAGISVFIVLLLAILLFNRRNRIFIAMLCVGIFLSTSCTKKALMTQEIESEVLYIKITQIDKEGKANSDSDVISVKR</sequence>
<evidence type="ECO:0000313" key="3">
    <source>
        <dbReference type="Proteomes" id="UP000602759"/>
    </source>
</evidence>
<proteinExistence type="predicted"/>
<evidence type="ECO:0000256" key="1">
    <source>
        <dbReference type="SAM" id="Phobius"/>
    </source>
</evidence>
<protein>
    <submittedName>
        <fullName evidence="2">DUF285 domain-containing protein</fullName>
    </submittedName>
</protein>
<dbReference type="Proteomes" id="UP000602759">
    <property type="component" value="Unassembled WGS sequence"/>
</dbReference>
<keyword evidence="1" id="KW-0472">Membrane</keyword>
<accession>A0ABR7YPN9</accession>
<dbReference type="RefSeq" id="WP_190994254.1">
    <property type="nucleotide sequence ID" value="NZ_JACOIK010000007.1"/>
</dbReference>
<dbReference type="InterPro" id="IPR005046">
    <property type="entry name" value="DUF285"/>
</dbReference>
<dbReference type="EMBL" id="JACOIK010000007">
    <property type="protein sequence ID" value="MBD1433272.1"/>
    <property type="molecule type" value="Genomic_DNA"/>
</dbReference>
<gene>
    <name evidence="2" type="ORF">H8B06_10570</name>
</gene>
<reference evidence="2 3" key="1">
    <citation type="submission" date="2020-08" db="EMBL/GenBank/DDBJ databases">
        <title>Sphingobacterium sp. DN00404 isolated from aquaculture water.</title>
        <authorList>
            <person name="Zhang M."/>
        </authorList>
    </citation>
    <scope>NUCLEOTIDE SEQUENCE [LARGE SCALE GENOMIC DNA]</scope>
    <source>
        <strain evidence="2 3">DN00404</strain>
    </source>
</reference>
<evidence type="ECO:0000313" key="2">
    <source>
        <dbReference type="EMBL" id="MBD1433272.1"/>
    </source>
</evidence>
<comment type="caution">
    <text evidence="2">The sequence shown here is derived from an EMBL/GenBank/DDBJ whole genome shotgun (WGS) entry which is preliminary data.</text>
</comment>